<dbReference type="AlphaFoldDB" id="A0AA36E5A1"/>
<feature type="compositionally biased region" description="Polar residues" evidence="1">
    <location>
        <begin position="13"/>
        <end position="24"/>
    </location>
</feature>
<dbReference type="Proteomes" id="UP001177003">
    <property type="component" value="Chromosome 5"/>
</dbReference>
<evidence type="ECO:0000313" key="2">
    <source>
        <dbReference type="EMBL" id="CAI9283586.1"/>
    </source>
</evidence>
<keyword evidence="3" id="KW-1185">Reference proteome</keyword>
<protein>
    <submittedName>
        <fullName evidence="2">Uncharacterized protein</fullName>
    </submittedName>
</protein>
<feature type="region of interest" description="Disordered" evidence="1">
    <location>
        <begin position="225"/>
        <end position="245"/>
    </location>
</feature>
<reference evidence="2" key="1">
    <citation type="submission" date="2023-04" db="EMBL/GenBank/DDBJ databases">
        <authorList>
            <person name="Vijverberg K."/>
            <person name="Xiong W."/>
            <person name="Schranz E."/>
        </authorList>
    </citation>
    <scope>NUCLEOTIDE SEQUENCE</scope>
</reference>
<name>A0AA36E5A1_LACSI</name>
<dbReference type="EMBL" id="OX465081">
    <property type="protein sequence ID" value="CAI9283586.1"/>
    <property type="molecule type" value="Genomic_DNA"/>
</dbReference>
<evidence type="ECO:0000313" key="3">
    <source>
        <dbReference type="Proteomes" id="UP001177003"/>
    </source>
</evidence>
<evidence type="ECO:0000256" key="1">
    <source>
        <dbReference type="SAM" id="MobiDB-lite"/>
    </source>
</evidence>
<feature type="region of interest" description="Disordered" evidence="1">
    <location>
        <begin position="1"/>
        <end position="40"/>
    </location>
</feature>
<gene>
    <name evidence="2" type="ORF">LSALG_LOCUS23171</name>
</gene>
<proteinExistence type="predicted"/>
<sequence>MKSYSSGIPPAKTKSTLHSSQSEPGFQRGQDTETRPAGASSYANIRRDGLRNQAPSSPPPPLTTYTLPIPLHVNKDMERWIHNTTLTGEVISLTYLGHLPALMKIHSDIEVEVKYDGLLQAILNFQSTVDMNKFLCTPNFEAIINKFGKILVTYDGVKDRIDLSCVKLRILSGVKRKINDKIIVCLNDQLLSVAIMEYEDEPWIPFKYNTDDQPYKSEWEERFPEENNSMEGDDNDDASSDTPTNEMEEGEILETHIVGNLPENANVATPVLPAKMLNSLKSPIIEVTGHTTPCTNEMEVEGEDSSGDKNLDETSVDLQIRSNSSNMNIQAHLSATLENVPLDNPNPISLVNELARLGSFEPFPNHHYVLTANQKSSHKRKSLHRSLSPPINRIPSFPLLNDESDQNLKEAVLPKITTTSDRTPAPLLTSFTGHFSIAEPEIIATIGNLIGFSMTAAHPMCHTPKLRTAETFWGGGRYVKYHNNSK</sequence>
<organism evidence="2 3">
    <name type="scientific">Lactuca saligna</name>
    <name type="common">Willowleaf lettuce</name>
    <dbReference type="NCBI Taxonomy" id="75948"/>
    <lineage>
        <taxon>Eukaryota</taxon>
        <taxon>Viridiplantae</taxon>
        <taxon>Streptophyta</taxon>
        <taxon>Embryophyta</taxon>
        <taxon>Tracheophyta</taxon>
        <taxon>Spermatophyta</taxon>
        <taxon>Magnoliopsida</taxon>
        <taxon>eudicotyledons</taxon>
        <taxon>Gunneridae</taxon>
        <taxon>Pentapetalae</taxon>
        <taxon>asterids</taxon>
        <taxon>campanulids</taxon>
        <taxon>Asterales</taxon>
        <taxon>Asteraceae</taxon>
        <taxon>Cichorioideae</taxon>
        <taxon>Cichorieae</taxon>
        <taxon>Lactucinae</taxon>
        <taxon>Lactuca</taxon>
    </lineage>
</organism>
<accession>A0AA36E5A1</accession>